<reference evidence="1" key="1">
    <citation type="submission" date="2020-05" db="EMBL/GenBank/DDBJ databases">
        <authorList>
            <person name="Chiriac C."/>
            <person name="Salcher M."/>
            <person name="Ghai R."/>
            <person name="Kavagutti S V."/>
        </authorList>
    </citation>
    <scope>NUCLEOTIDE SEQUENCE</scope>
</reference>
<gene>
    <name evidence="1" type="ORF">UFOPK3010_01387</name>
</gene>
<dbReference type="AlphaFoldDB" id="A0A6J6ZCE5"/>
<evidence type="ECO:0000313" key="1">
    <source>
        <dbReference type="EMBL" id="CAB4815027.1"/>
    </source>
</evidence>
<organism evidence="1">
    <name type="scientific">freshwater metagenome</name>
    <dbReference type="NCBI Taxonomy" id="449393"/>
    <lineage>
        <taxon>unclassified sequences</taxon>
        <taxon>metagenomes</taxon>
        <taxon>ecological metagenomes</taxon>
    </lineage>
</organism>
<name>A0A6J6ZCE5_9ZZZZ</name>
<accession>A0A6J6ZCE5</accession>
<protein>
    <submittedName>
        <fullName evidence="1">Unannotated protein</fullName>
    </submittedName>
</protein>
<proteinExistence type="predicted"/>
<dbReference type="EMBL" id="CAFAAM010000223">
    <property type="protein sequence ID" value="CAB4815027.1"/>
    <property type="molecule type" value="Genomic_DNA"/>
</dbReference>
<sequence length="186" mass="19894">MKIHAVTAEVLGGPEVLHDVVTGSGDHDIKIVMHAVCRFHAGIGESNDVFGDEFHVVACEGSVPTVVDDWPTNHRGIVRNQFVDEVLTTAGFGLDVVEKHVADEVALSGDLAASLFVLRITNQEVLVEIEQVHDRGDAAPVPVARHRVDKPAGFGLNMLSVLVARADPLWGALEHGDVLRHLGNAG</sequence>